<comment type="similarity">
    <text evidence="1 4 5">Belongs to the universal ribosomal protein uL13 family.</text>
</comment>
<dbReference type="GO" id="GO:0017148">
    <property type="term" value="P:negative regulation of translation"/>
    <property type="evidence" value="ECO:0007669"/>
    <property type="project" value="TreeGrafter"/>
</dbReference>
<comment type="function">
    <text evidence="4 6">This protein is one of the early assembly proteins of the 50S ribosomal subunit, although it is not seen to bind rRNA by itself. It is important during the early stages of 50S assembly.</text>
</comment>
<evidence type="ECO:0000256" key="5">
    <source>
        <dbReference type="RuleBase" id="RU003877"/>
    </source>
</evidence>
<dbReference type="PIRSF" id="PIRSF002181">
    <property type="entry name" value="Ribosomal_L13"/>
    <property type="match status" value="1"/>
</dbReference>
<proteinExistence type="inferred from homology"/>
<dbReference type="InterPro" id="IPR036899">
    <property type="entry name" value="Ribosomal_uL13_sf"/>
</dbReference>
<dbReference type="CDD" id="cd00392">
    <property type="entry name" value="Ribosomal_L13"/>
    <property type="match status" value="1"/>
</dbReference>
<evidence type="ECO:0000256" key="3">
    <source>
        <dbReference type="ARBA" id="ARBA00023274"/>
    </source>
</evidence>
<dbReference type="InterPro" id="IPR005823">
    <property type="entry name" value="Ribosomal_uL13_bac-type"/>
</dbReference>
<dbReference type="GO" id="GO:0003735">
    <property type="term" value="F:structural constituent of ribosome"/>
    <property type="evidence" value="ECO:0007669"/>
    <property type="project" value="InterPro"/>
</dbReference>
<reference evidence="8" key="1">
    <citation type="submission" date="2018-12" db="EMBL/GenBank/DDBJ databases">
        <title>A new species of lactobacillus.</title>
        <authorList>
            <person name="Jian Y."/>
            <person name="Xin L."/>
            <person name="Hong Z.J."/>
            <person name="Ming L.Z."/>
            <person name="Hong X.Z."/>
        </authorList>
    </citation>
    <scope>NUCLEOTIDE SEQUENCE [LARGE SCALE GENOMIC DNA]</scope>
    <source>
        <strain evidence="8">HSLZ-75</strain>
    </source>
</reference>
<dbReference type="Proteomes" id="UP000294321">
    <property type="component" value="Chromosome"/>
</dbReference>
<dbReference type="GO" id="GO:0003729">
    <property type="term" value="F:mRNA binding"/>
    <property type="evidence" value="ECO:0007669"/>
    <property type="project" value="TreeGrafter"/>
</dbReference>
<keyword evidence="3 4" id="KW-0687">Ribonucleoprotein</keyword>
<dbReference type="AlphaFoldDB" id="A0A4P6ZM80"/>
<dbReference type="InterPro" id="IPR023563">
    <property type="entry name" value="Ribosomal_uL13_CS"/>
</dbReference>
<dbReference type="OrthoDB" id="9801330at2"/>
<dbReference type="EMBL" id="CP034726">
    <property type="protein sequence ID" value="QBP18991.1"/>
    <property type="molecule type" value="Genomic_DNA"/>
</dbReference>
<dbReference type="GO" id="GO:0022625">
    <property type="term" value="C:cytosolic large ribosomal subunit"/>
    <property type="evidence" value="ECO:0007669"/>
    <property type="project" value="TreeGrafter"/>
</dbReference>
<dbReference type="PANTHER" id="PTHR11545">
    <property type="entry name" value="RIBOSOMAL PROTEIN L13"/>
    <property type="match status" value="1"/>
</dbReference>
<evidence type="ECO:0000256" key="1">
    <source>
        <dbReference type="ARBA" id="ARBA00006227"/>
    </source>
</evidence>
<dbReference type="GO" id="GO:0006412">
    <property type="term" value="P:translation"/>
    <property type="evidence" value="ECO:0007669"/>
    <property type="project" value="UniProtKB-UniRule"/>
</dbReference>
<dbReference type="InterPro" id="IPR005822">
    <property type="entry name" value="Ribosomal_uL13"/>
</dbReference>
<sequence length="142" mass="15769">MAHAGKVERKWYVIDAADIELGRLASVVASILRGKNKPTYTPNVDTGDNVVIVNASKVKLSGRKADEKVYYHHSAWIGHMKSMTAGKMRATKPTHLIELAVKGMLPHNSLGHHEFLKMHVYAGPKHENQAQEPVKLDISKLI</sequence>
<evidence type="ECO:0000256" key="2">
    <source>
        <dbReference type="ARBA" id="ARBA00022980"/>
    </source>
</evidence>
<dbReference type="Pfam" id="PF00572">
    <property type="entry name" value="Ribosomal_L13"/>
    <property type="match status" value="1"/>
</dbReference>
<dbReference type="Gene3D" id="3.90.1180.10">
    <property type="entry name" value="Ribosomal protein L13"/>
    <property type="match status" value="1"/>
</dbReference>
<name>A0A4P6ZM80_9LACO</name>
<organism evidence="7 8">
    <name type="scientific">Acetilactobacillus jinshanensis</name>
    <dbReference type="NCBI Taxonomy" id="1720083"/>
    <lineage>
        <taxon>Bacteria</taxon>
        <taxon>Bacillati</taxon>
        <taxon>Bacillota</taxon>
        <taxon>Bacilli</taxon>
        <taxon>Lactobacillales</taxon>
        <taxon>Lactobacillaceae</taxon>
        <taxon>Acetilactobacillus</taxon>
    </lineage>
</organism>
<keyword evidence="8" id="KW-1185">Reference proteome</keyword>
<dbReference type="KEGG" id="lji:ELX58_01470"/>
<comment type="subunit">
    <text evidence="4">Part of the 50S ribosomal subunit.</text>
</comment>
<protein>
    <recommendedName>
        <fullName evidence="4">Large ribosomal subunit protein uL13</fullName>
    </recommendedName>
</protein>
<dbReference type="NCBIfam" id="TIGR01066">
    <property type="entry name" value="rplM_bact"/>
    <property type="match status" value="1"/>
</dbReference>
<gene>
    <name evidence="4 6" type="primary">rplM</name>
    <name evidence="7" type="ORF">ELX58_01470</name>
</gene>
<keyword evidence="2 4" id="KW-0689">Ribosomal protein</keyword>
<evidence type="ECO:0000313" key="7">
    <source>
        <dbReference type="EMBL" id="QBP18991.1"/>
    </source>
</evidence>
<dbReference type="SUPFAM" id="SSF52161">
    <property type="entry name" value="Ribosomal protein L13"/>
    <property type="match status" value="1"/>
</dbReference>
<evidence type="ECO:0000256" key="6">
    <source>
        <dbReference type="RuleBase" id="RU003878"/>
    </source>
</evidence>
<evidence type="ECO:0000256" key="4">
    <source>
        <dbReference type="HAMAP-Rule" id="MF_01366"/>
    </source>
</evidence>
<evidence type="ECO:0000313" key="8">
    <source>
        <dbReference type="Proteomes" id="UP000294321"/>
    </source>
</evidence>
<dbReference type="PROSITE" id="PS00783">
    <property type="entry name" value="RIBOSOMAL_L13"/>
    <property type="match status" value="1"/>
</dbReference>
<accession>A0A4P6ZM80</accession>
<dbReference type="HAMAP" id="MF_01366">
    <property type="entry name" value="Ribosomal_uL13"/>
    <property type="match status" value="1"/>
</dbReference>
<dbReference type="PANTHER" id="PTHR11545:SF2">
    <property type="entry name" value="LARGE RIBOSOMAL SUBUNIT PROTEIN UL13M"/>
    <property type="match status" value="1"/>
</dbReference>